<accession>A0ABQ5MBV9</accession>
<sequence length="82" mass="9312">MAHAIIKGMVSYRNCCPVGGAVIILERIDSVFNEELNEEHIKNVYLDYTQSNRCGEFCFPVSDTTATYRIKVFDNHHEGGRS</sequence>
<dbReference type="EMBL" id="BRPJ01000090">
    <property type="protein sequence ID" value="GLB32301.1"/>
    <property type="molecule type" value="Genomic_DNA"/>
</dbReference>
<name>A0ABQ5MBV9_9FIRM</name>
<dbReference type="RefSeq" id="WP_346066173.1">
    <property type="nucleotide sequence ID" value="NZ_BRPJ01000090.1"/>
</dbReference>
<proteinExistence type="predicted"/>
<gene>
    <name evidence="1" type="ORF">LAD12857_42240</name>
</gene>
<keyword evidence="2" id="KW-1185">Reference proteome</keyword>
<comment type="caution">
    <text evidence="1">The sequence shown here is derived from an EMBL/GenBank/DDBJ whole genome shotgun (WGS) entry which is preliminary data.</text>
</comment>
<dbReference type="Proteomes" id="UP001419084">
    <property type="component" value="Unassembled WGS sequence"/>
</dbReference>
<evidence type="ECO:0000313" key="1">
    <source>
        <dbReference type="EMBL" id="GLB32301.1"/>
    </source>
</evidence>
<organism evidence="1 2">
    <name type="scientific">Lacrimispora amygdalina</name>
    <dbReference type="NCBI Taxonomy" id="253257"/>
    <lineage>
        <taxon>Bacteria</taxon>
        <taxon>Bacillati</taxon>
        <taxon>Bacillota</taxon>
        <taxon>Clostridia</taxon>
        <taxon>Lachnospirales</taxon>
        <taxon>Lachnospiraceae</taxon>
        <taxon>Lacrimispora</taxon>
    </lineage>
</organism>
<reference evidence="1 2" key="1">
    <citation type="journal article" date="2024" name="Int. J. Syst. Evol. Microbiol.">
        <title>Lacrimispora brassicae sp. nov. isolated from fermented cabbage, and proposal of Clostridium indicum Gundawar et al. 2019 and Clostridium methoxybenzovorans Mechichi et al. 1999 as heterotypic synonyms of Lacrimispora amygdalina (Parshina et al. 2003) Haas and Blanchard 2020 and Lacrimispora indolis (McClung and McCoy 1957) Haas and Blanchard 2020, respectively.</title>
        <authorList>
            <person name="Kobayashi H."/>
            <person name="Tanizawa Y."/>
            <person name="Sakamoto M."/>
            <person name="Ohkuma M."/>
            <person name="Tohno M."/>
        </authorList>
    </citation>
    <scope>NUCLEOTIDE SEQUENCE [LARGE SCALE GENOMIC DNA]</scope>
    <source>
        <strain evidence="1 2">DSM 12857</strain>
    </source>
</reference>
<evidence type="ECO:0000313" key="2">
    <source>
        <dbReference type="Proteomes" id="UP001419084"/>
    </source>
</evidence>
<protein>
    <submittedName>
        <fullName evidence="1">Uncharacterized protein</fullName>
    </submittedName>
</protein>